<sequence length="947" mass="105505">MALLKIKKDLNDPSNCLSSWVGKDCCNWIGIQCDNQTGNIVKLDLQNPHICTDVLSLSPLSGKINPSLVDLKHLSYLDLSFNDFKGVPIPEFIGSLNMLNYLDLSNAKFTGMLPTSLGNLSNLYHLDISNLFDTLLVKDLSWLSTLSSLQYLGMGYINISNSPYELFQAVNKMPSLFELNLASCSLAFLPPSSPFLNISSLSVLDLSGNPFNSSIPSWLFNMSSLTKLNLYDSSLKGLIPSMLGRWNLCKIQDLDIGFNDLTGDITEMIEALSCSNQSLEFLDLSYNQLTGKLPNSLGKFTSLYDLDLSRNPVNSHMGISGPMPTSIGNLSNLGYLNLDSNMMNGTIPESIGQLTNLYSLNLLQNYWEGTMTNIHFHNLTNLISLSVSSKYYPFTLKVMNDWVPPFKYLTHVEISGCLVGPTFPYWLRNLKSLDEIILQNAGISGEIPHWWLYNMSSNIWHLDLSHNKISGYFPKEMNFTSTKSPTVDFSFNKLKGSIPLWSGLSALYLRNNLLSGTVPANIGEEMSHLMYLDLSNNYLNGRIPLSLNRIQNLSYLDLSNNYLTGEIPEFWMGMQSLQIIDLSNNSLSGGIPTSLCSLPLLFILELSNNNLSADLSSAFQNCTKLKTVSLENNRFFGSLPNEITKNLPLLAEFLLRGNTLTGSIPKELCHLPFLHLLDLAENNISGSIPSCLGDMHSFKLPQTYFIDFVYSYQSAGYVPYTKHTELVLNGRIVEYLKQMLVHSTIDLSNNNLSGEIPEKIIQLIHLGALNLSWNQLTGNIPRDIGLLKDLENLDLSHNNLSGPIPPSMASMTFLSHLNLSYNNLSGRIPLGNQFGTYDASTYIGNPELCGDHLLTNCSSLIPGNGEQERKHEGNADGDDDKTERLGLYASIAVGYITGFWVVCGSLVLKKSWRHAYFNFVFDTRDKLLVLTAVYIARAKRKFGLERN</sequence>
<evidence type="ECO:0000256" key="4">
    <source>
        <dbReference type="ARBA" id="ARBA00022614"/>
    </source>
</evidence>
<keyword evidence="5 12" id="KW-0812">Transmembrane</keyword>
<dbReference type="FunFam" id="3.80.10.10:FF:001678">
    <property type="entry name" value="Calmodulin-binding receptor kinase CaMRLK"/>
    <property type="match status" value="1"/>
</dbReference>
<evidence type="ECO:0000256" key="12">
    <source>
        <dbReference type="SAM" id="Phobius"/>
    </source>
</evidence>
<dbReference type="PANTHER" id="PTHR48063">
    <property type="entry name" value="LRR RECEPTOR-LIKE KINASE"/>
    <property type="match status" value="1"/>
</dbReference>
<keyword evidence="10" id="KW-0675">Receptor</keyword>
<feature type="domain" description="Disease resistance R13L4/SHOC-2-like LRR" evidence="14">
    <location>
        <begin position="277"/>
        <end position="431"/>
    </location>
</feature>
<dbReference type="InterPro" id="IPR055414">
    <property type="entry name" value="LRR_R13L4/SHOC2-like"/>
</dbReference>
<evidence type="ECO:0000259" key="13">
    <source>
        <dbReference type="Pfam" id="PF08263"/>
    </source>
</evidence>
<feature type="domain" description="Leucine-rich repeat-containing N-terminal plant-type" evidence="13">
    <location>
        <begin position="2"/>
        <end position="34"/>
    </location>
</feature>
<protein>
    <submittedName>
        <fullName evidence="15">Uncharacterized protein</fullName>
    </submittedName>
</protein>
<evidence type="ECO:0000256" key="11">
    <source>
        <dbReference type="ARBA" id="ARBA00023180"/>
    </source>
</evidence>
<evidence type="ECO:0000313" key="15">
    <source>
        <dbReference type="EMBL" id="GAU35558.1"/>
    </source>
</evidence>
<dbReference type="Proteomes" id="UP000242715">
    <property type="component" value="Unassembled WGS sequence"/>
</dbReference>
<dbReference type="OrthoDB" id="749832at2759"/>
<evidence type="ECO:0000256" key="2">
    <source>
        <dbReference type="ARBA" id="ARBA00009592"/>
    </source>
</evidence>
<dbReference type="SUPFAM" id="SSF52047">
    <property type="entry name" value="RNI-like"/>
    <property type="match status" value="1"/>
</dbReference>
<keyword evidence="16" id="KW-1185">Reference proteome</keyword>
<keyword evidence="11" id="KW-0325">Glycoprotein</keyword>
<dbReference type="SUPFAM" id="SSF52058">
    <property type="entry name" value="L domain-like"/>
    <property type="match status" value="2"/>
</dbReference>
<dbReference type="Pfam" id="PF00560">
    <property type="entry name" value="LRR_1"/>
    <property type="match status" value="9"/>
</dbReference>
<dbReference type="InterPro" id="IPR013210">
    <property type="entry name" value="LRR_N_plant-typ"/>
</dbReference>
<keyword evidence="3" id="KW-1003">Cell membrane</keyword>
<dbReference type="InterPro" id="IPR003591">
    <property type="entry name" value="Leu-rich_rpt_typical-subtyp"/>
</dbReference>
<evidence type="ECO:0000313" key="16">
    <source>
        <dbReference type="Proteomes" id="UP000242715"/>
    </source>
</evidence>
<dbReference type="PANTHER" id="PTHR48063:SF29">
    <property type="entry name" value="LRR RECEPTOR-LIKE KINASE FAMILY PROTEIN"/>
    <property type="match status" value="1"/>
</dbReference>
<organism evidence="15 16">
    <name type="scientific">Trifolium subterraneum</name>
    <name type="common">Subterranean clover</name>
    <dbReference type="NCBI Taxonomy" id="3900"/>
    <lineage>
        <taxon>Eukaryota</taxon>
        <taxon>Viridiplantae</taxon>
        <taxon>Streptophyta</taxon>
        <taxon>Embryophyta</taxon>
        <taxon>Tracheophyta</taxon>
        <taxon>Spermatophyta</taxon>
        <taxon>Magnoliopsida</taxon>
        <taxon>eudicotyledons</taxon>
        <taxon>Gunneridae</taxon>
        <taxon>Pentapetalae</taxon>
        <taxon>rosids</taxon>
        <taxon>fabids</taxon>
        <taxon>Fabales</taxon>
        <taxon>Fabaceae</taxon>
        <taxon>Papilionoideae</taxon>
        <taxon>50 kb inversion clade</taxon>
        <taxon>NPAAA clade</taxon>
        <taxon>Hologalegina</taxon>
        <taxon>IRL clade</taxon>
        <taxon>Trifolieae</taxon>
        <taxon>Trifolium</taxon>
    </lineage>
</organism>
<proteinExistence type="inferred from homology"/>
<keyword evidence="9 12" id="KW-0472">Membrane</keyword>
<keyword evidence="7" id="KW-0677">Repeat</keyword>
<dbReference type="AlphaFoldDB" id="A0A2Z6MSW9"/>
<evidence type="ECO:0000259" key="14">
    <source>
        <dbReference type="Pfam" id="PF23598"/>
    </source>
</evidence>
<feature type="transmembrane region" description="Helical" evidence="12">
    <location>
        <begin position="885"/>
        <end position="908"/>
    </location>
</feature>
<comment type="similarity">
    <text evidence="2">Belongs to the RLP family.</text>
</comment>
<dbReference type="Gene3D" id="3.80.10.10">
    <property type="entry name" value="Ribonuclease Inhibitor"/>
    <property type="match status" value="6"/>
</dbReference>
<dbReference type="Pfam" id="PF13855">
    <property type="entry name" value="LRR_8"/>
    <property type="match status" value="1"/>
</dbReference>
<gene>
    <name evidence="15" type="ORF">TSUD_384060</name>
</gene>
<dbReference type="FunFam" id="3.80.10.10:FF:000213">
    <property type="entry name" value="Tyrosine-sulfated glycopeptide receptor 1"/>
    <property type="match status" value="1"/>
</dbReference>
<keyword evidence="6" id="KW-0732">Signal</keyword>
<evidence type="ECO:0000256" key="3">
    <source>
        <dbReference type="ARBA" id="ARBA00022475"/>
    </source>
</evidence>
<dbReference type="Pfam" id="PF08263">
    <property type="entry name" value="LRRNT_2"/>
    <property type="match status" value="1"/>
</dbReference>
<keyword evidence="4" id="KW-0433">Leucine-rich repeat</keyword>
<comment type="subcellular location">
    <subcellularLocation>
        <location evidence="1">Cell membrane</location>
        <topology evidence="1">Single-pass type I membrane protein</topology>
    </subcellularLocation>
</comment>
<keyword evidence="8 12" id="KW-1133">Transmembrane helix</keyword>
<evidence type="ECO:0000256" key="5">
    <source>
        <dbReference type="ARBA" id="ARBA00022692"/>
    </source>
</evidence>
<dbReference type="EMBL" id="DF973595">
    <property type="protein sequence ID" value="GAU35558.1"/>
    <property type="molecule type" value="Genomic_DNA"/>
</dbReference>
<evidence type="ECO:0000256" key="10">
    <source>
        <dbReference type="ARBA" id="ARBA00023170"/>
    </source>
</evidence>
<reference evidence="16" key="1">
    <citation type="journal article" date="2017" name="Front. Plant Sci.">
        <title>Climate Clever Clovers: New Paradigm to Reduce the Environmental Footprint of Ruminants by Breeding Low Methanogenic Forages Utilizing Haplotype Variation.</title>
        <authorList>
            <person name="Kaur P."/>
            <person name="Appels R."/>
            <person name="Bayer P.E."/>
            <person name="Keeble-Gagnere G."/>
            <person name="Wang J."/>
            <person name="Hirakawa H."/>
            <person name="Shirasawa K."/>
            <person name="Vercoe P."/>
            <person name="Stefanova K."/>
            <person name="Durmic Z."/>
            <person name="Nichols P."/>
            <person name="Revell C."/>
            <person name="Isobe S.N."/>
            <person name="Edwards D."/>
            <person name="Erskine W."/>
        </authorList>
    </citation>
    <scope>NUCLEOTIDE SEQUENCE [LARGE SCALE GENOMIC DNA]</scope>
    <source>
        <strain evidence="16">cv. Daliak</strain>
    </source>
</reference>
<dbReference type="InterPro" id="IPR001611">
    <property type="entry name" value="Leu-rich_rpt"/>
</dbReference>
<evidence type="ECO:0000256" key="8">
    <source>
        <dbReference type="ARBA" id="ARBA00022989"/>
    </source>
</evidence>
<dbReference type="FunFam" id="3.80.10.10:FF:000095">
    <property type="entry name" value="LRR receptor-like serine/threonine-protein kinase GSO1"/>
    <property type="match status" value="1"/>
</dbReference>
<evidence type="ECO:0000256" key="7">
    <source>
        <dbReference type="ARBA" id="ARBA00022737"/>
    </source>
</evidence>
<dbReference type="PRINTS" id="PR00019">
    <property type="entry name" value="LEURICHRPT"/>
</dbReference>
<name>A0A2Z6MSW9_TRISU</name>
<evidence type="ECO:0000256" key="1">
    <source>
        <dbReference type="ARBA" id="ARBA00004251"/>
    </source>
</evidence>
<dbReference type="SMART" id="SM00369">
    <property type="entry name" value="LRR_TYP"/>
    <property type="match status" value="11"/>
</dbReference>
<dbReference type="InterPro" id="IPR032675">
    <property type="entry name" value="LRR_dom_sf"/>
</dbReference>
<accession>A0A2Z6MSW9</accession>
<dbReference type="InterPro" id="IPR046956">
    <property type="entry name" value="RLP23-like"/>
</dbReference>
<dbReference type="FunFam" id="3.80.10.10:FF:000129">
    <property type="entry name" value="Leucine-rich repeat receptor-like kinase"/>
    <property type="match status" value="1"/>
</dbReference>
<dbReference type="Pfam" id="PF23598">
    <property type="entry name" value="LRR_14"/>
    <property type="match status" value="1"/>
</dbReference>
<evidence type="ECO:0000256" key="9">
    <source>
        <dbReference type="ARBA" id="ARBA00023136"/>
    </source>
</evidence>
<dbReference type="GO" id="GO:0005886">
    <property type="term" value="C:plasma membrane"/>
    <property type="evidence" value="ECO:0007669"/>
    <property type="project" value="UniProtKB-SubCell"/>
</dbReference>
<evidence type="ECO:0000256" key="6">
    <source>
        <dbReference type="ARBA" id="ARBA00022729"/>
    </source>
</evidence>